<dbReference type="EMBL" id="AEQP01000003">
    <property type="protein sequence ID" value="EFV95365.1"/>
    <property type="molecule type" value="Genomic_DNA"/>
</dbReference>
<dbReference type="CDD" id="cd11641">
    <property type="entry name" value="Precorrin-4_C11-MT"/>
    <property type="match status" value="1"/>
</dbReference>
<dbReference type="PROSITE" id="PS00839">
    <property type="entry name" value="SUMT_1"/>
    <property type="match status" value="1"/>
</dbReference>
<evidence type="ECO:0000259" key="9">
    <source>
        <dbReference type="Pfam" id="PF00590"/>
    </source>
</evidence>
<organism evidence="10 11">
    <name type="scientific">Lautropia mirabilis ATCC 51599</name>
    <dbReference type="NCBI Taxonomy" id="887898"/>
    <lineage>
        <taxon>Bacteria</taxon>
        <taxon>Pseudomonadati</taxon>
        <taxon>Pseudomonadota</taxon>
        <taxon>Betaproteobacteria</taxon>
        <taxon>Burkholderiales</taxon>
        <taxon>Burkholderiaceae</taxon>
        <taxon>Lautropia</taxon>
    </lineage>
</organism>
<dbReference type="InterPro" id="IPR003203">
    <property type="entry name" value="CobU/CobP"/>
</dbReference>
<evidence type="ECO:0000313" key="10">
    <source>
        <dbReference type="EMBL" id="EFV95365.1"/>
    </source>
</evidence>
<dbReference type="STRING" id="887898.HMPREF0551_0853"/>
<dbReference type="EC" id="2.1.1.133" evidence="10"/>
<name>E7RVN2_9BURK</name>
<feature type="compositionally biased region" description="Basic and acidic residues" evidence="8">
    <location>
        <begin position="553"/>
        <end position="564"/>
    </location>
</feature>
<dbReference type="SUPFAM" id="SSF52540">
    <property type="entry name" value="P-loop containing nucleoside triphosphate hydrolases"/>
    <property type="match status" value="1"/>
</dbReference>
<comment type="similarity">
    <text evidence="2 7">Belongs to the precorrin methyltransferase family.</text>
</comment>
<dbReference type="Gene3D" id="3.40.50.300">
    <property type="entry name" value="P-loop containing nucleotide triphosphate hydrolases"/>
    <property type="match status" value="1"/>
</dbReference>
<dbReference type="eggNOG" id="COG2087">
    <property type="taxonomic scope" value="Bacteria"/>
</dbReference>
<dbReference type="SUPFAM" id="SSF53790">
    <property type="entry name" value="Tetrapyrrole methylase"/>
    <property type="match status" value="1"/>
</dbReference>
<evidence type="ECO:0000256" key="6">
    <source>
        <dbReference type="ARBA" id="ARBA00022691"/>
    </source>
</evidence>
<dbReference type="PROSITE" id="PS00840">
    <property type="entry name" value="SUMT_2"/>
    <property type="match status" value="1"/>
</dbReference>
<proteinExistence type="inferred from homology"/>
<dbReference type="GO" id="GO:0000166">
    <property type="term" value="F:nucleotide binding"/>
    <property type="evidence" value="ECO:0007669"/>
    <property type="project" value="InterPro"/>
</dbReference>
<dbReference type="InterPro" id="IPR014776">
    <property type="entry name" value="4pyrrole_Mease_sub2"/>
</dbReference>
<dbReference type="Pfam" id="PF00590">
    <property type="entry name" value="TP_methylase"/>
    <property type="match status" value="1"/>
</dbReference>
<dbReference type="InterPro" id="IPR006362">
    <property type="entry name" value="Cbl_synth_CobM/CibF"/>
</dbReference>
<evidence type="ECO:0000256" key="8">
    <source>
        <dbReference type="SAM" id="MobiDB-lite"/>
    </source>
</evidence>
<comment type="pathway">
    <text evidence="1">Cofactor biosynthesis; adenosylcobalamin biosynthesis.</text>
</comment>
<evidence type="ECO:0000256" key="7">
    <source>
        <dbReference type="RuleBase" id="RU003960"/>
    </source>
</evidence>
<reference evidence="10 11" key="1">
    <citation type="submission" date="2010-12" db="EMBL/GenBank/DDBJ databases">
        <authorList>
            <person name="Muzny D."/>
            <person name="Qin X."/>
            <person name="Deng J."/>
            <person name="Jiang H."/>
            <person name="Liu Y."/>
            <person name="Qu J."/>
            <person name="Song X.-Z."/>
            <person name="Zhang L."/>
            <person name="Thornton R."/>
            <person name="Coyle M."/>
            <person name="Francisco L."/>
            <person name="Jackson L."/>
            <person name="Javaid M."/>
            <person name="Korchina V."/>
            <person name="Kovar C."/>
            <person name="Mata R."/>
            <person name="Mathew T."/>
            <person name="Ngo R."/>
            <person name="Nguyen L."/>
            <person name="Nguyen N."/>
            <person name="Okwuonu G."/>
            <person name="Ongeri F."/>
            <person name="Pham C."/>
            <person name="Simmons D."/>
            <person name="Wilczek-Boney K."/>
            <person name="Hale W."/>
            <person name="Jakkamsetti A."/>
            <person name="Pham P."/>
            <person name="Ruth R."/>
            <person name="San Lucas F."/>
            <person name="Warren J."/>
            <person name="Zhang J."/>
            <person name="Zhao Z."/>
            <person name="Zhou C."/>
            <person name="Zhu D."/>
            <person name="Lee S."/>
            <person name="Bess C."/>
            <person name="Blankenburg K."/>
            <person name="Forbes L."/>
            <person name="Fu Q."/>
            <person name="Gubbala S."/>
            <person name="Hirani K."/>
            <person name="Jayaseelan J.C."/>
            <person name="Lara F."/>
            <person name="Munidasa M."/>
            <person name="Palculict T."/>
            <person name="Patil S."/>
            <person name="Pu L.-L."/>
            <person name="Saada N."/>
            <person name="Tang L."/>
            <person name="Weissenberger G."/>
            <person name="Zhu Y."/>
            <person name="Hemphill L."/>
            <person name="Shang Y."/>
            <person name="Youmans B."/>
            <person name="Ayvaz T."/>
            <person name="Ross M."/>
            <person name="Santibanez J."/>
            <person name="Aqrawi P."/>
            <person name="Gross S."/>
            <person name="Joshi V."/>
            <person name="Fowler G."/>
            <person name="Nazareth L."/>
            <person name="Reid J."/>
            <person name="Worley K."/>
            <person name="Petrosino J."/>
            <person name="Highlander S."/>
            <person name="Gibbs R."/>
        </authorList>
    </citation>
    <scope>NUCLEOTIDE SEQUENCE [LARGE SCALE GENOMIC DNA]</scope>
    <source>
        <strain evidence="10 11">ATCC 51599</strain>
    </source>
</reference>
<dbReference type="PANTHER" id="PTHR45790:SF4">
    <property type="entry name" value="COBALT-PRECORRIN-4 C(11)-METHYLTRANSFERASE"/>
    <property type="match status" value="1"/>
</dbReference>
<dbReference type="Gene3D" id="3.30.950.10">
    <property type="entry name" value="Methyltransferase, Cobalt-precorrin-4 Transmethylase, Domain 2"/>
    <property type="match status" value="1"/>
</dbReference>
<accession>E7RVN2</accession>
<keyword evidence="4 7" id="KW-0489">Methyltransferase</keyword>
<dbReference type="InterPro" id="IPR050161">
    <property type="entry name" value="Siro_Cobalamin_biosynth"/>
</dbReference>
<dbReference type="InterPro" id="IPR014777">
    <property type="entry name" value="4pyrrole_Mease_sub1"/>
</dbReference>
<dbReference type="GO" id="GO:0046026">
    <property type="term" value="F:precorrin-4 C11-methyltransferase activity"/>
    <property type="evidence" value="ECO:0007669"/>
    <property type="project" value="UniProtKB-EC"/>
</dbReference>
<dbReference type="CDD" id="cd00544">
    <property type="entry name" value="CobU"/>
    <property type="match status" value="1"/>
</dbReference>
<dbReference type="InterPro" id="IPR000878">
    <property type="entry name" value="4pyrrol_Mease"/>
</dbReference>
<dbReference type="NCBIfam" id="TIGR01465">
    <property type="entry name" value="cobM_cbiF"/>
    <property type="match status" value="1"/>
</dbReference>
<dbReference type="InterPro" id="IPR003043">
    <property type="entry name" value="Uropor_MeTrfase_CS"/>
</dbReference>
<comment type="caution">
    <text evidence="10">The sequence shown here is derived from an EMBL/GenBank/DDBJ whole genome shotgun (WGS) entry which is preliminary data.</text>
</comment>
<gene>
    <name evidence="10" type="primary">cobM</name>
    <name evidence="10" type="ORF">HMPREF0551_0853</name>
</gene>
<dbReference type="GO" id="GO:0009236">
    <property type="term" value="P:cobalamin biosynthetic process"/>
    <property type="evidence" value="ECO:0007669"/>
    <property type="project" value="UniProtKB-UniPathway"/>
</dbReference>
<dbReference type="AlphaFoldDB" id="E7RVN2"/>
<dbReference type="GO" id="GO:0032259">
    <property type="term" value="P:methylation"/>
    <property type="evidence" value="ECO:0007669"/>
    <property type="project" value="UniProtKB-KW"/>
</dbReference>
<dbReference type="GO" id="GO:0043752">
    <property type="term" value="F:adenosylcobinamide kinase activity"/>
    <property type="evidence" value="ECO:0007669"/>
    <property type="project" value="InterPro"/>
</dbReference>
<evidence type="ECO:0000256" key="3">
    <source>
        <dbReference type="ARBA" id="ARBA00022573"/>
    </source>
</evidence>
<dbReference type="eggNOG" id="COG2875">
    <property type="taxonomic scope" value="Bacteria"/>
</dbReference>
<protein>
    <submittedName>
        <fullName evidence="10">Precorrin-4 C(11)-methyltransferase</fullName>
        <ecNumber evidence="10">2.1.1.133</ecNumber>
    </submittedName>
</protein>
<evidence type="ECO:0000256" key="4">
    <source>
        <dbReference type="ARBA" id="ARBA00022603"/>
    </source>
</evidence>
<evidence type="ECO:0000256" key="1">
    <source>
        <dbReference type="ARBA" id="ARBA00004953"/>
    </source>
</evidence>
<evidence type="ECO:0000256" key="2">
    <source>
        <dbReference type="ARBA" id="ARBA00005879"/>
    </source>
</evidence>
<dbReference type="UniPathway" id="UPA00148">
    <property type="reaction ID" value="UER00236"/>
</dbReference>
<keyword evidence="3" id="KW-0169">Cobalamin biosynthesis</keyword>
<dbReference type="Gene3D" id="3.40.1010.10">
    <property type="entry name" value="Cobalt-precorrin-4 Transmethylase, Domain 1"/>
    <property type="match status" value="1"/>
</dbReference>
<evidence type="ECO:0000256" key="5">
    <source>
        <dbReference type="ARBA" id="ARBA00022679"/>
    </source>
</evidence>
<feature type="domain" description="Tetrapyrrole methylase" evidence="9">
    <location>
        <begin position="285"/>
        <end position="492"/>
    </location>
</feature>
<dbReference type="InterPro" id="IPR027417">
    <property type="entry name" value="P-loop_NTPase"/>
</dbReference>
<feature type="region of interest" description="Disordered" evidence="8">
    <location>
        <begin position="253"/>
        <end position="285"/>
    </location>
</feature>
<evidence type="ECO:0000313" key="11">
    <source>
        <dbReference type="Proteomes" id="UP000011021"/>
    </source>
</evidence>
<dbReference type="HOGENOM" id="CLU_471587_0_0_4"/>
<dbReference type="Pfam" id="PF02283">
    <property type="entry name" value="CobU"/>
    <property type="match status" value="1"/>
</dbReference>
<keyword evidence="6" id="KW-0949">S-adenosyl-L-methionine</keyword>
<dbReference type="Proteomes" id="UP000011021">
    <property type="component" value="Unassembled WGS sequence"/>
</dbReference>
<sequence>MPLVSPVGHELILGGQRSGKSRRAEQLAEQWLKGAAGRKAAFVATAQARDDEMRHRIERHQEQRRARLPGMRTIEEPLALDRVIRRYSRPERLLVIDCLTLWLANQLARHEDVVPRKGHGVAENFCQSEAMTSLLTAIEQSRGPLVFVSNEIGLGVVPVGAGVRAYVDALGWLNQQVAARCQRACLMVAGQPLWLKRETQPAVPQTSFPTERPYEAIPTLVETLLGTSSAASHPVLPSVAAALSGLSDSMVGTGGQPPAAFGNDSAAQRDRRSDEEGTDGTGPGTVWFVGAGPGDPDLLTVKGRDLIAQAGAILFAGSLVSEAATRWAPPGCEIADSKGMTLEEICHWLASRALRHRTVIRLQTGDPSLYGALIEMVQPLDDAGVPVKVVPGVSSAFAAAAAGVESLTLPEVTQTVILTRVAGRTPMPEGEDLVSLARHRSTLCIFLSITLLSSIQRDLRAAGWPEDAPILVVHKASWPGEEKIVRTTLADVKEACRQAKIVSQAMIIASPTIGARQWSTLTKSRLYDASFTHRFRRASEERLVDMAVGKLNPRSETRVPEDQTKTTLSDEASDDNLQ</sequence>
<dbReference type="PANTHER" id="PTHR45790">
    <property type="entry name" value="SIROHEME SYNTHASE-RELATED"/>
    <property type="match status" value="1"/>
</dbReference>
<keyword evidence="5 7" id="KW-0808">Transferase</keyword>
<keyword evidence="11" id="KW-1185">Reference proteome</keyword>
<dbReference type="InterPro" id="IPR035996">
    <property type="entry name" value="4pyrrol_Methylase_sf"/>
</dbReference>
<feature type="region of interest" description="Disordered" evidence="8">
    <location>
        <begin position="549"/>
        <end position="578"/>
    </location>
</feature>